<dbReference type="CDD" id="cd17328">
    <property type="entry name" value="MFS_spinster_like"/>
    <property type="match status" value="1"/>
</dbReference>
<protein>
    <recommendedName>
        <fullName evidence="8">Major facilitator superfamily (MFS) profile domain-containing protein</fullName>
    </recommendedName>
</protein>
<feature type="region of interest" description="Disordered" evidence="6">
    <location>
        <begin position="59"/>
        <end position="79"/>
    </location>
</feature>
<evidence type="ECO:0000256" key="1">
    <source>
        <dbReference type="ARBA" id="ARBA00004141"/>
    </source>
</evidence>
<dbReference type="OrthoDB" id="7442224at2"/>
<dbReference type="RefSeq" id="WP_069321003.1">
    <property type="nucleotide sequence ID" value="NZ_MDDS01000035.1"/>
</dbReference>
<feature type="transmembrane region" description="Helical" evidence="7">
    <location>
        <begin position="87"/>
        <end position="111"/>
    </location>
</feature>
<gene>
    <name evidence="9" type="ORF">BFL28_02890</name>
</gene>
<dbReference type="PROSITE" id="PS50850">
    <property type="entry name" value="MFS"/>
    <property type="match status" value="1"/>
</dbReference>
<dbReference type="GO" id="GO:0016020">
    <property type="term" value="C:membrane"/>
    <property type="evidence" value="ECO:0007669"/>
    <property type="project" value="UniProtKB-SubCell"/>
</dbReference>
<feature type="transmembrane region" description="Helical" evidence="7">
    <location>
        <begin position="212"/>
        <end position="237"/>
    </location>
</feature>
<evidence type="ECO:0000256" key="4">
    <source>
        <dbReference type="ARBA" id="ARBA00022989"/>
    </source>
</evidence>
<feature type="transmembrane region" description="Helical" evidence="7">
    <location>
        <begin position="330"/>
        <end position="351"/>
    </location>
</feature>
<dbReference type="EMBL" id="MDDS01000035">
    <property type="protein sequence ID" value="ODP37193.1"/>
    <property type="molecule type" value="Genomic_DNA"/>
</dbReference>
<evidence type="ECO:0000313" key="10">
    <source>
        <dbReference type="Proteomes" id="UP000094487"/>
    </source>
</evidence>
<feature type="transmembrane region" description="Helical" evidence="7">
    <location>
        <begin position="363"/>
        <end position="385"/>
    </location>
</feature>
<evidence type="ECO:0000256" key="7">
    <source>
        <dbReference type="SAM" id="Phobius"/>
    </source>
</evidence>
<evidence type="ECO:0000256" key="5">
    <source>
        <dbReference type="ARBA" id="ARBA00023136"/>
    </source>
</evidence>
<keyword evidence="4 7" id="KW-1133">Transmembrane helix</keyword>
<dbReference type="Gene3D" id="1.20.1250.20">
    <property type="entry name" value="MFS general substrate transporter like domains"/>
    <property type="match status" value="2"/>
</dbReference>
<evidence type="ECO:0000259" key="8">
    <source>
        <dbReference type="PROSITE" id="PS50850"/>
    </source>
</evidence>
<sequence length="502" mass="52774">MSQTDAAASAPVEPARCTDTLTASIIDDVGRVSNRGQDGIGRQFAELIIVCGRETREMDLREGEGGQTEANGDAPSEHDSGSKPYRFYVLILLAITYTLNTADRSILNIVLPPIKAEFALADWQLGVLAGPLFAIIYAICSIPFASLSDRTNRKRLIAVTMMVFSTATAACGMAASYLHLMVARFVTGAAESATVPAATSMIADLYGSGRRVWAIAIFSAGGSVGATVAGLVGGLVAHHYGWRYAFLAMGLPGLALGMLLLLSVKEPARVISDQASVTRPPLPVSVVIGRVFSQPSFRWLCIGNLLLFFHNSGAKSFESLFLVKAHGLNLAQIGSVGTALGMIGLLVTLGVGRLSDALSARNVRWLMYVPLIVALAGVATALVMLLASNRWVALVVGGSGALFVLAYAAPLYAAVQALVPGSMRARAMAFLLLLTNLIGVGLGPPLTGALSDLLSTQLGSIDGLRWALIVILAPNFVAAFAFWRASRTLSADIARSGELAQR</sequence>
<feature type="transmembrane region" description="Helical" evidence="7">
    <location>
        <begin position="156"/>
        <end position="178"/>
    </location>
</feature>
<dbReference type="InterPro" id="IPR011701">
    <property type="entry name" value="MFS"/>
</dbReference>
<accession>A0A1E3LTW6</accession>
<dbReference type="Proteomes" id="UP000094487">
    <property type="component" value="Unassembled WGS sequence"/>
</dbReference>
<feature type="transmembrane region" description="Helical" evidence="7">
    <location>
        <begin position="466"/>
        <end position="485"/>
    </location>
</feature>
<dbReference type="AlphaFoldDB" id="A0A1E3LTW6"/>
<evidence type="ECO:0000256" key="6">
    <source>
        <dbReference type="SAM" id="MobiDB-lite"/>
    </source>
</evidence>
<dbReference type="Pfam" id="PF07690">
    <property type="entry name" value="MFS_1"/>
    <property type="match status" value="1"/>
</dbReference>
<keyword evidence="5 7" id="KW-0472">Membrane</keyword>
<evidence type="ECO:0000256" key="3">
    <source>
        <dbReference type="ARBA" id="ARBA00022692"/>
    </source>
</evidence>
<feature type="transmembrane region" description="Helical" evidence="7">
    <location>
        <begin position="427"/>
        <end position="446"/>
    </location>
</feature>
<dbReference type="InterPro" id="IPR020846">
    <property type="entry name" value="MFS_dom"/>
</dbReference>
<dbReference type="SUPFAM" id="SSF103473">
    <property type="entry name" value="MFS general substrate transporter"/>
    <property type="match status" value="1"/>
</dbReference>
<evidence type="ECO:0000313" key="9">
    <source>
        <dbReference type="EMBL" id="ODP37193.1"/>
    </source>
</evidence>
<dbReference type="InterPro" id="IPR044770">
    <property type="entry name" value="MFS_spinster-like"/>
</dbReference>
<dbReference type="GO" id="GO:0022857">
    <property type="term" value="F:transmembrane transporter activity"/>
    <property type="evidence" value="ECO:0007669"/>
    <property type="project" value="InterPro"/>
</dbReference>
<name>A0A1E3LTW6_9SPHN</name>
<keyword evidence="2" id="KW-0813">Transport</keyword>
<evidence type="ECO:0000256" key="2">
    <source>
        <dbReference type="ARBA" id="ARBA00022448"/>
    </source>
</evidence>
<keyword evidence="10" id="KW-1185">Reference proteome</keyword>
<feature type="domain" description="Major facilitator superfamily (MFS) profile" evidence="8">
    <location>
        <begin position="89"/>
        <end position="487"/>
    </location>
</feature>
<dbReference type="PANTHER" id="PTHR23505:SF79">
    <property type="entry name" value="PROTEIN SPINSTER"/>
    <property type="match status" value="1"/>
</dbReference>
<comment type="subcellular location">
    <subcellularLocation>
        <location evidence="1">Membrane</location>
        <topology evidence="1">Multi-pass membrane protein</topology>
    </subcellularLocation>
</comment>
<dbReference type="STRING" id="1888892.BFL28_02890"/>
<dbReference type="PANTHER" id="PTHR23505">
    <property type="entry name" value="SPINSTER"/>
    <property type="match status" value="1"/>
</dbReference>
<dbReference type="InterPro" id="IPR036259">
    <property type="entry name" value="MFS_trans_sf"/>
</dbReference>
<feature type="transmembrane region" description="Helical" evidence="7">
    <location>
        <begin position="244"/>
        <end position="264"/>
    </location>
</feature>
<feature type="transmembrane region" description="Helical" evidence="7">
    <location>
        <begin position="123"/>
        <end position="144"/>
    </location>
</feature>
<proteinExistence type="predicted"/>
<comment type="caution">
    <text evidence="9">The sequence shown here is derived from an EMBL/GenBank/DDBJ whole genome shotgun (WGS) entry which is preliminary data.</text>
</comment>
<organism evidence="9 10">
    <name type="scientific">Sphingomonas turrisvirgatae</name>
    <dbReference type="NCBI Taxonomy" id="1888892"/>
    <lineage>
        <taxon>Bacteria</taxon>
        <taxon>Pseudomonadati</taxon>
        <taxon>Pseudomonadota</taxon>
        <taxon>Alphaproteobacteria</taxon>
        <taxon>Sphingomonadales</taxon>
        <taxon>Sphingomonadaceae</taxon>
        <taxon>Sphingomonas</taxon>
    </lineage>
</organism>
<reference evidence="9 10" key="1">
    <citation type="submission" date="2016-08" db="EMBL/GenBank/DDBJ databases">
        <title>Draft genome of the agarase producing Sphingomonas sp. MCT13.</title>
        <authorList>
            <person name="D'Andrea M.M."/>
            <person name="Rossolini G.M."/>
            <person name="Thaller M.C."/>
        </authorList>
    </citation>
    <scope>NUCLEOTIDE SEQUENCE [LARGE SCALE GENOMIC DNA]</scope>
    <source>
        <strain evidence="9 10">MCT13</strain>
    </source>
</reference>
<feature type="transmembrane region" description="Helical" evidence="7">
    <location>
        <begin position="391"/>
        <end position="415"/>
    </location>
</feature>
<keyword evidence="3 7" id="KW-0812">Transmembrane</keyword>